<dbReference type="EMBL" id="JAKLTQ010000032">
    <property type="protein sequence ID" value="MCG2624799.1"/>
    <property type="molecule type" value="Genomic_DNA"/>
</dbReference>
<evidence type="ECO:0000313" key="7">
    <source>
        <dbReference type="EMBL" id="MCG2624799.1"/>
    </source>
</evidence>
<dbReference type="Pfam" id="PF13977">
    <property type="entry name" value="TetR_C_6"/>
    <property type="match status" value="1"/>
</dbReference>
<dbReference type="SUPFAM" id="SSF48498">
    <property type="entry name" value="Tetracyclin repressor-like, C-terminal domain"/>
    <property type="match status" value="1"/>
</dbReference>
<dbReference type="InterPro" id="IPR009057">
    <property type="entry name" value="Homeodomain-like_sf"/>
</dbReference>
<dbReference type="InterPro" id="IPR036271">
    <property type="entry name" value="Tet_transcr_reg_TetR-rel_C_sf"/>
</dbReference>
<dbReference type="InterPro" id="IPR001647">
    <property type="entry name" value="HTH_TetR"/>
</dbReference>
<comment type="caution">
    <text evidence="7">The sequence shown here is derived from an EMBL/GenBank/DDBJ whole genome shotgun (WGS) entry which is preliminary data.</text>
</comment>
<evidence type="ECO:0000256" key="3">
    <source>
        <dbReference type="ARBA" id="ARBA00023125"/>
    </source>
</evidence>
<keyword evidence="8" id="KW-1185">Reference proteome</keyword>
<dbReference type="PROSITE" id="PS50977">
    <property type="entry name" value="HTH_TETR_2"/>
    <property type="match status" value="1"/>
</dbReference>
<dbReference type="Pfam" id="PF00440">
    <property type="entry name" value="TetR_N"/>
    <property type="match status" value="1"/>
</dbReference>
<dbReference type="InterPro" id="IPR039538">
    <property type="entry name" value="BetI_C"/>
</dbReference>
<evidence type="ECO:0000259" key="6">
    <source>
        <dbReference type="PROSITE" id="PS50977"/>
    </source>
</evidence>
<dbReference type="PANTHER" id="PTHR47506:SF6">
    <property type="entry name" value="HTH-TYPE TRANSCRIPTIONAL REPRESSOR NEMR"/>
    <property type="match status" value="1"/>
</dbReference>
<keyword evidence="1" id="KW-0678">Repressor</keyword>
<evidence type="ECO:0000256" key="5">
    <source>
        <dbReference type="PROSITE-ProRule" id="PRU00335"/>
    </source>
</evidence>
<dbReference type="SUPFAM" id="SSF46689">
    <property type="entry name" value="Homeodomain-like"/>
    <property type="match status" value="1"/>
</dbReference>
<reference evidence="7" key="1">
    <citation type="submission" date="2022-01" db="EMBL/GenBank/DDBJ databases">
        <authorList>
            <person name="Jo J.-H."/>
            <person name="Im W.-T."/>
        </authorList>
    </citation>
    <scope>NUCLEOTIDE SEQUENCE</scope>
    <source>
        <strain evidence="7">I2-34</strain>
    </source>
</reference>
<dbReference type="PANTHER" id="PTHR47506">
    <property type="entry name" value="TRANSCRIPTIONAL REGULATORY PROTEIN"/>
    <property type="match status" value="1"/>
</dbReference>
<evidence type="ECO:0000256" key="2">
    <source>
        <dbReference type="ARBA" id="ARBA00023015"/>
    </source>
</evidence>
<keyword evidence="4" id="KW-0804">Transcription</keyword>
<feature type="domain" description="HTH tetR-type" evidence="6">
    <location>
        <begin position="6"/>
        <end position="66"/>
    </location>
</feature>
<evidence type="ECO:0000313" key="8">
    <source>
        <dbReference type="Proteomes" id="UP001165368"/>
    </source>
</evidence>
<keyword evidence="2" id="KW-0805">Transcription regulation</keyword>
<accession>A0ABS9LDP0</accession>
<dbReference type="RefSeq" id="WP_237827192.1">
    <property type="nucleotide sequence ID" value="NZ_JAKLTQ010000032.1"/>
</dbReference>
<proteinExistence type="predicted"/>
<dbReference type="Proteomes" id="UP001165368">
    <property type="component" value="Unassembled WGS sequence"/>
</dbReference>
<keyword evidence="3 5" id="KW-0238">DNA-binding</keyword>
<feature type="DNA-binding region" description="H-T-H motif" evidence="5">
    <location>
        <begin position="29"/>
        <end position="48"/>
    </location>
</feature>
<organism evidence="7 8">
    <name type="scientific">Arthrobacter hankyongi</name>
    <dbReference type="NCBI Taxonomy" id="2904801"/>
    <lineage>
        <taxon>Bacteria</taxon>
        <taxon>Bacillati</taxon>
        <taxon>Actinomycetota</taxon>
        <taxon>Actinomycetes</taxon>
        <taxon>Micrococcales</taxon>
        <taxon>Micrococcaceae</taxon>
        <taxon>Arthrobacter</taxon>
    </lineage>
</organism>
<protein>
    <submittedName>
        <fullName evidence="7">TetR family transcriptional regulator</fullName>
    </submittedName>
</protein>
<name>A0ABS9LDP0_9MICC</name>
<evidence type="ECO:0000256" key="4">
    <source>
        <dbReference type="ARBA" id="ARBA00023163"/>
    </source>
</evidence>
<gene>
    <name evidence="7" type="ORF">LVY72_23195</name>
</gene>
<evidence type="ECO:0000256" key="1">
    <source>
        <dbReference type="ARBA" id="ARBA00022491"/>
    </source>
</evidence>
<dbReference type="Gene3D" id="1.10.357.10">
    <property type="entry name" value="Tetracycline Repressor, domain 2"/>
    <property type="match status" value="1"/>
</dbReference>
<sequence>MRVPAKERKEQLIAATAELMKRDGVQAIKLRDVAKEAGAPLATLHYCFSDKDELMDAAAEHWLRHMSSFSTDVPLDSGLRKALEHVAEGYWGLLEESPADILAQVELVTWATRNAAVSPLAAKIYPAYETELGKVFSTAASNSREQSNLEFGALARAFIAVFDGAALQYMTDPAAEGHRDRYFMMIDALLMKAGV</sequence>